<dbReference type="AlphaFoldDB" id="A0A254N1S0"/>
<evidence type="ECO:0000259" key="1">
    <source>
        <dbReference type="Pfam" id="PF24390"/>
    </source>
</evidence>
<dbReference type="Pfam" id="PF24390">
    <property type="entry name" value="PRTase-CE"/>
    <property type="match status" value="1"/>
</dbReference>
<name>A0A254N1S0_9BURK</name>
<organism evidence="2 3">
    <name type="scientific">Roseateles puraquae</name>
    <dbReference type="NCBI Taxonomy" id="431059"/>
    <lineage>
        <taxon>Bacteria</taxon>
        <taxon>Pseudomonadati</taxon>
        <taxon>Pseudomonadota</taxon>
        <taxon>Betaproteobacteria</taxon>
        <taxon>Burkholderiales</taxon>
        <taxon>Sphaerotilaceae</taxon>
        <taxon>Roseateles</taxon>
    </lineage>
</organism>
<accession>A0A254N1S0</accession>
<sequence>MAFNVPEDRHGYFGEIDHRFRLLLHKGIITGIDQIRLNAWLANFTSPEDKYLAAHILAGLTYRSDAMVRSSFQHLVHCELPRVLRAAAGLVYPDLNEFDRVLQEGDESCPLRFVAVDGTFEETPGKSGAVVIRQFRRHLGVSKKLLCRPENIDELPDTVKALVFVDDMVGTGRQFVTFAEHYRLASHVGKRALIYCPLMAFDEGTKKIAKALDWLEIHPVETLSAGHRFFRPAEADATLWGADSVNLVADVRSHVADLCKRNGLPVKTRHSLDLVVAFEHAVPNNSMPLLSIKTARWQPLFDR</sequence>
<reference evidence="2 3" key="1">
    <citation type="journal article" date="2007" name="Int. J. Syst. Evol. Microbiol.">
        <title>Description of Pelomonas aquatica sp. nov. and Pelomonas puraquae sp. nov., isolated from industrial and haemodialysis water.</title>
        <authorList>
            <person name="Gomila M."/>
            <person name="Bowien B."/>
            <person name="Falsen E."/>
            <person name="Moore E.R."/>
            <person name="Lalucat J."/>
        </authorList>
    </citation>
    <scope>NUCLEOTIDE SEQUENCE [LARGE SCALE GENOMIC DNA]</scope>
    <source>
        <strain evidence="2 3">CCUG 52769</strain>
    </source>
</reference>
<gene>
    <name evidence="2" type="ORF">CDO81_20720</name>
</gene>
<keyword evidence="3" id="KW-1185">Reference proteome</keyword>
<proteinExistence type="predicted"/>
<dbReference type="RefSeq" id="WP_088485143.1">
    <property type="nucleotide sequence ID" value="NZ_NISI01000010.1"/>
</dbReference>
<dbReference type="OrthoDB" id="8427993at2"/>
<dbReference type="InterPro" id="IPR056920">
    <property type="entry name" value="PRTase-CE"/>
</dbReference>
<feature type="domain" description="PRTase-CE" evidence="1">
    <location>
        <begin position="38"/>
        <end position="303"/>
    </location>
</feature>
<comment type="caution">
    <text evidence="2">The sequence shown here is derived from an EMBL/GenBank/DDBJ whole genome shotgun (WGS) entry which is preliminary data.</text>
</comment>
<evidence type="ECO:0000313" key="2">
    <source>
        <dbReference type="EMBL" id="OWR02166.1"/>
    </source>
</evidence>
<evidence type="ECO:0000313" key="3">
    <source>
        <dbReference type="Proteomes" id="UP000197446"/>
    </source>
</evidence>
<dbReference type="EMBL" id="NISI01000010">
    <property type="protein sequence ID" value="OWR02166.1"/>
    <property type="molecule type" value="Genomic_DNA"/>
</dbReference>
<protein>
    <recommendedName>
        <fullName evidence="1">PRTase-CE domain-containing protein</fullName>
    </recommendedName>
</protein>
<dbReference type="Proteomes" id="UP000197446">
    <property type="component" value="Unassembled WGS sequence"/>
</dbReference>